<dbReference type="AlphaFoldDB" id="A0A1Y2DLZ0"/>
<feature type="region of interest" description="Disordered" evidence="1">
    <location>
        <begin position="458"/>
        <end position="491"/>
    </location>
</feature>
<proteinExistence type="predicted"/>
<sequence length="519" mass="59260">MDPNEFRERVNNALDECLRPREEVMMIRRIMKQRLGQSLGTEQLKSPLSLVDIDTKVSETKDLQGLHREYIEAVRRNLKARQGFAQVQKEHEEMMASLKPQKDVDTRILDLHLEVTKLRQRHDKLAAAKKYLDELQKQPAAATAFLDPKAMYKDCSPLPEMPPEMVNGFAVDHESADAEIQELLQRLQKTVLRSKLMYRRDKQRHTEAQTRDPVDPGNLSPEVKLHALNAVKNTLINWIESQLSKAGDEAIPDTEKPKNPLVDHKAQLAEIQNQYQRHLELRKEAMTFLAQHKEMLKGMQEELKQSEETPDKEPETQEIPTAKPLPTAYLLTPYVEKLRTLSREQKGLIQERSHINASLAKQQEDTKLALSHLAEESQLLLKFPSNKPTSTQNMSFGEATRPGNKSSVTDQLQLWLYAADSAKITTLETVVEKVEEGMISVDNSRQTLEEICKLLNVPLPEEESGEGQEAPEKDLWDPEGDDEKSKAKVTKKCVEEKEKLEPVKTIWEILDGNLGSINE</sequence>
<dbReference type="OrthoDB" id="5402392at2759"/>
<dbReference type="GeneID" id="63772798"/>
<comment type="caution">
    <text evidence="2">The sequence shown here is derived from an EMBL/GenBank/DDBJ whole genome shotgun (WGS) entry which is preliminary data.</text>
</comment>
<dbReference type="RefSeq" id="XP_040712590.1">
    <property type="nucleotide sequence ID" value="XM_040856586.1"/>
</dbReference>
<accession>A0A1Y2DLZ0</accession>
<feature type="compositionally biased region" description="Basic and acidic residues" evidence="1">
    <location>
        <begin position="300"/>
        <end position="315"/>
    </location>
</feature>
<feature type="region of interest" description="Disordered" evidence="1">
    <location>
        <begin position="200"/>
        <end position="220"/>
    </location>
</feature>
<dbReference type="Proteomes" id="UP000193689">
    <property type="component" value="Unassembled WGS sequence"/>
</dbReference>
<evidence type="ECO:0000313" key="2">
    <source>
        <dbReference type="EMBL" id="ORY60156.1"/>
    </source>
</evidence>
<dbReference type="InParanoid" id="A0A1Y2DLZ0"/>
<name>A0A1Y2DLZ0_9PEZI</name>
<organism evidence="2 3">
    <name type="scientific">Pseudomassariella vexata</name>
    <dbReference type="NCBI Taxonomy" id="1141098"/>
    <lineage>
        <taxon>Eukaryota</taxon>
        <taxon>Fungi</taxon>
        <taxon>Dikarya</taxon>
        <taxon>Ascomycota</taxon>
        <taxon>Pezizomycotina</taxon>
        <taxon>Sordariomycetes</taxon>
        <taxon>Xylariomycetidae</taxon>
        <taxon>Amphisphaeriales</taxon>
        <taxon>Pseudomassariaceae</taxon>
        <taxon>Pseudomassariella</taxon>
    </lineage>
</organism>
<gene>
    <name evidence="2" type="ORF">BCR38DRAFT_350649</name>
</gene>
<keyword evidence="3" id="KW-1185">Reference proteome</keyword>
<feature type="compositionally biased region" description="Basic and acidic residues" evidence="1">
    <location>
        <begin position="200"/>
        <end position="214"/>
    </location>
</feature>
<dbReference type="STRING" id="1141098.A0A1Y2DLZ0"/>
<dbReference type="EMBL" id="MCFJ01000012">
    <property type="protein sequence ID" value="ORY60156.1"/>
    <property type="molecule type" value="Genomic_DNA"/>
</dbReference>
<evidence type="ECO:0000256" key="1">
    <source>
        <dbReference type="SAM" id="MobiDB-lite"/>
    </source>
</evidence>
<feature type="region of interest" description="Disordered" evidence="1">
    <location>
        <begin position="300"/>
        <end position="319"/>
    </location>
</feature>
<protein>
    <submittedName>
        <fullName evidence="2">Uncharacterized protein</fullName>
    </submittedName>
</protein>
<evidence type="ECO:0000313" key="3">
    <source>
        <dbReference type="Proteomes" id="UP000193689"/>
    </source>
</evidence>
<reference evidence="2 3" key="1">
    <citation type="submission" date="2016-07" db="EMBL/GenBank/DDBJ databases">
        <title>Pervasive Adenine N6-methylation of Active Genes in Fungi.</title>
        <authorList>
            <consortium name="DOE Joint Genome Institute"/>
            <person name="Mondo S.J."/>
            <person name="Dannebaum R.O."/>
            <person name="Kuo R.C."/>
            <person name="Labutti K."/>
            <person name="Haridas S."/>
            <person name="Kuo A."/>
            <person name="Salamov A."/>
            <person name="Ahrendt S.R."/>
            <person name="Lipzen A."/>
            <person name="Sullivan W."/>
            <person name="Andreopoulos W.B."/>
            <person name="Clum A."/>
            <person name="Lindquist E."/>
            <person name="Daum C."/>
            <person name="Ramamoorthy G.K."/>
            <person name="Gryganskyi A."/>
            <person name="Culley D."/>
            <person name="Magnuson J.K."/>
            <person name="James T.Y."/>
            <person name="O'Malley M.A."/>
            <person name="Stajich J.E."/>
            <person name="Spatafora J.W."/>
            <person name="Visel A."/>
            <person name="Grigoriev I.V."/>
        </authorList>
    </citation>
    <scope>NUCLEOTIDE SEQUENCE [LARGE SCALE GENOMIC DNA]</scope>
    <source>
        <strain evidence="2 3">CBS 129021</strain>
    </source>
</reference>